<dbReference type="OrthoDB" id="1884855at2759"/>
<keyword evidence="3" id="KW-0158">Chromosome</keyword>
<reference evidence="11" key="1">
    <citation type="submission" date="2016-04" db="EMBL/GenBank/DDBJ databases">
        <authorList>
            <person name="Nguyen H.D."/>
            <person name="Samba Siva P."/>
            <person name="Cullis J."/>
            <person name="Levesque C.A."/>
            <person name="Hambleton S."/>
        </authorList>
    </citation>
    <scope>NUCLEOTIDE SEQUENCE</scope>
    <source>
        <strain evidence="11">DAOMC 236416</strain>
    </source>
</reference>
<gene>
    <name evidence="11" type="ORF">A4X13_0g3890</name>
</gene>
<dbReference type="InterPro" id="IPR008685">
    <property type="entry name" value="Centromere_Mis12"/>
</dbReference>
<accession>A0A177T8T5</accession>
<evidence type="ECO:0000256" key="7">
    <source>
        <dbReference type="ARBA" id="ARBA00023054"/>
    </source>
</evidence>
<dbReference type="EMBL" id="LWDF02000236">
    <property type="protein sequence ID" value="KAE8251663.1"/>
    <property type="molecule type" value="Genomic_DNA"/>
</dbReference>
<organism evidence="11 12">
    <name type="scientific">Tilletia indica</name>
    <dbReference type="NCBI Taxonomy" id="43049"/>
    <lineage>
        <taxon>Eukaryota</taxon>
        <taxon>Fungi</taxon>
        <taxon>Dikarya</taxon>
        <taxon>Basidiomycota</taxon>
        <taxon>Ustilaginomycotina</taxon>
        <taxon>Exobasidiomycetes</taxon>
        <taxon>Tilletiales</taxon>
        <taxon>Tilletiaceae</taxon>
        <taxon>Tilletia</taxon>
    </lineage>
</organism>
<dbReference type="PANTHER" id="PTHR14527:SF2">
    <property type="entry name" value="PROTEIN MIS12 HOMOLOG"/>
    <property type="match status" value="1"/>
</dbReference>
<keyword evidence="12" id="KW-1185">Reference proteome</keyword>
<proteinExistence type="inferred from homology"/>
<evidence type="ECO:0000256" key="1">
    <source>
        <dbReference type="ARBA" id="ARBA00004629"/>
    </source>
</evidence>
<protein>
    <submittedName>
        <fullName evidence="11">Uncharacterized protein</fullName>
    </submittedName>
</protein>
<comment type="similarity">
    <text evidence="2">Belongs to the mis12 family.</text>
</comment>
<evidence type="ECO:0000313" key="11">
    <source>
        <dbReference type="EMBL" id="KAE8251663.1"/>
    </source>
</evidence>
<evidence type="ECO:0000256" key="6">
    <source>
        <dbReference type="ARBA" id="ARBA00022838"/>
    </source>
</evidence>
<dbReference type="AlphaFoldDB" id="A0A177T8T5"/>
<dbReference type="Proteomes" id="UP000077521">
    <property type="component" value="Unassembled WGS sequence"/>
</dbReference>
<reference evidence="11" key="2">
    <citation type="journal article" date="2019" name="IMA Fungus">
        <title>Genome sequencing and comparison of five Tilletia species to identify candidate genes for the detection of regulated species infecting wheat.</title>
        <authorList>
            <person name="Nguyen H.D.T."/>
            <person name="Sultana T."/>
            <person name="Kesanakurti P."/>
            <person name="Hambleton S."/>
        </authorList>
    </citation>
    <scope>NUCLEOTIDE SEQUENCE</scope>
    <source>
        <strain evidence="11">DAOMC 236416</strain>
    </source>
</reference>
<dbReference type="GO" id="GO:0051382">
    <property type="term" value="P:kinetochore assembly"/>
    <property type="evidence" value="ECO:0007669"/>
    <property type="project" value="TreeGrafter"/>
</dbReference>
<keyword evidence="9" id="KW-0137">Centromere</keyword>
<sequence length="380" mass="40664">MYSVYLTESPTKRQKRSHADGAAQQDATADASSGPAGSKAQPAGALADSSSSSLSSSTSRDPITPAAHIEQLITEHLGFHPRVYIDQLTQLANDFLHQLKTPIEEEVRERLQAQGSRPNAELEAEQGVHALVTLIENALDHTFDTYELYCLRSVFRVTPAQARSITLAHHRGLDLRSVEEKRAFLERLTGKSKGGSSRSKAKAGATSDSAVPAEDVLSAEEESRALAERAVQLRKRIAATRVTNAALRAATVKTEQEVLDVTNLQKQLPILFGGASGSPEDEVMKEGDATLPNEPSTLTSISSLHPPAAVKLQDTLLQLLDSIAALQGSDPLGTSVVASDAKTESTQPGLEGEEDPSAGDTLPWASRDGYLKFVADKVRT</sequence>
<feature type="compositionally biased region" description="Low complexity" evidence="10">
    <location>
        <begin position="20"/>
        <end position="34"/>
    </location>
</feature>
<feature type="region of interest" description="Disordered" evidence="10">
    <location>
        <begin position="1"/>
        <end position="62"/>
    </location>
</feature>
<dbReference type="PANTHER" id="PTHR14527">
    <property type="entry name" value="PROTEIN MIS12 HOMOLOG"/>
    <property type="match status" value="1"/>
</dbReference>
<feature type="compositionally biased region" description="Low complexity" evidence="10">
    <location>
        <begin position="49"/>
        <end position="59"/>
    </location>
</feature>
<dbReference type="GO" id="GO:0000444">
    <property type="term" value="C:MIS12/MIND type complex"/>
    <property type="evidence" value="ECO:0007669"/>
    <property type="project" value="TreeGrafter"/>
</dbReference>
<evidence type="ECO:0000256" key="4">
    <source>
        <dbReference type="ARBA" id="ARBA00022618"/>
    </source>
</evidence>
<comment type="caution">
    <text evidence="11">The sequence shown here is derived from an EMBL/GenBank/DDBJ whole genome shotgun (WGS) entry which is preliminary data.</text>
</comment>
<evidence type="ECO:0000256" key="9">
    <source>
        <dbReference type="ARBA" id="ARBA00023328"/>
    </source>
</evidence>
<feature type="compositionally biased region" description="Low complexity" evidence="10">
    <location>
        <begin position="194"/>
        <end position="205"/>
    </location>
</feature>
<keyword evidence="6" id="KW-0995">Kinetochore</keyword>
<keyword evidence="4" id="KW-0132">Cell division</keyword>
<evidence type="ECO:0000313" key="12">
    <source>
        <dbReference type="Proteomes" id="UP000077521"/>
    </source>
</evidence>
<keyword evidence="5" id="KW-0498">Mitosis</keyword>
<dbReference type="GO" id="GO:0051301">
    <property type="term" value="P:cell division"/>
    <property type="evidence" value="ECO:0007669"/>
    <property type="project" value="UniProtKB-KW"/>
</dbReference>
<dbReference type="GO" id="GO:0005634">
    <property type="term" value="C:nucleus"/>
    <property type="evidence" value="ECO:0007669"/>
    <property type="project" value="InterPro"/>
</dbReference>
<keyword evidence="7" id="KW-0175">Coiled coil</keyword>
<evidence type="ECO:0000256" key="3">
    <source>
        <dbReference type="ARBA" id="ARBA00022454"/>
    </source>
</evidence>
<keyword evidence="8" id="KW-0131">Cell cycle</keyword>
<evidence type="ECO:0000256" key="2">
    <source>
        <dbReference type="ARBA" id="ARBA00008643"/>
    </source>
</evidence>
<name>A0A177T8T5_9BASI</name>
<dbReference type="Pfam" id="PF05859">
    <property type="entry name" value="Mis12"/>
    <property type="match status" value="1"/>
</dbReference>
<evidence type="ECO:0000256" key="5">
    <source>
        <dbReference type="ARBA" id="ARBA00022776"/>
    </source>
</evidence>
<feature type="region of interest" description="Disordered" evidence="10">
    <location>
        <begin position="189"/>
        <end position="217"/>
    </location>
</feature>
<comment type="subcellular location">
    <subcellularLocation>
        <location evidence="1">Chromosome</location>
        <location evidence="1">Centromere</location>
        <location evidence="1">Kinetochore</location>
    </subcellularLocation>
</comment>
<feature type="region of interest" description="Disordered" evidence="10">
    <location>
        <begin position="335"/>
        <end position="363"/>
    </location>
</feature>
<dbReference type="GO" id="GO:0000070">
    <property type="term" value="P:mitotic sister chromatid segregation"/>
    <property type="evidence" value="ECO:0007669"/>
    <property type="project" value="TreeGrafter"/>
</dbReference>
<evidence type="ECO:0000256" key="10">
    <source>
        <dbReference type="SAM" id="MobiDB-lite"/>
    </source>
</evidence>
<evidence type="ECO:0000256" key="8">
    <source>
        <dbReference type="ARBA" id="ARBA00023306"/>
    </source>
</evidence>